<keyword evidence="1" id="KW-0812">Transmembrane</keyword>
<protein>
    <submittedName>
        <fullName evidence="2">Coiled-coil protein</fullName>
    </submittedName>
</protein>
<gene>
    <name evidence="2" type="ORF">FRX31_023561</name>
</gene>
<dbReference type="Proteomes" id="UP000554482">
    <property type="component" value="Unassembled WGS sequence"/>
</dbReference>
<dbReference type="PANTHER" id="PTHR36704">
    <property type="entry name" value="PROTEIN, PUTATIVE-RELATED"/>
    <property type="match status" value="1"/>
</dbReference>
<keyword evidence="1" id="KW-1133">Transmembrane helix</keyword>
<keyword evidence="1" id="KW-0472">Membrane</keyword>
<dbReference type="EMBL" id="JABWDY010028768">
    <property type="protein sequence ID" value="KAF5186851.1"/>
    <property type="molecule type" value="Genomic_DNA"/>
</dbReference>
<comment type="caution">
    <text evidence="2">The sequence shown here is derived from an EMBL/GenBank/DDBJ whole genome shotgun (WGS) entry which is preliminary data.</text>
</comment>
<dbReference type="AlphaFoldDB" id="A0A7J6VPZ7"/>
<name>A0A7J6VPZ7_THATH</name>
<reference evidence="2 3" key="1">
    <citation type="submission" date="2020-06" db="EMBL/GenBank/DDBJ databases">
        <title>Transcriptomic and genomic resources for Thalictrum thalictroides and T. hernandezii: Facilitating candidate gene discovery in an emerging model plant lineage.</title>
        <authorList>
            <person name="Arias T."/>
            <person name="Riano-Pachon D.M."/>
            <person name="Di Stilio V.S."/>
        </authorList>
    </citation>
    <scope>NUCLEOTIDE SEQUENCE [LARGE SCALE GENOMIC DNA]</scope>
    <source>
        <strain evidence="3">cv. WT478/WT964</strain>
        <tissue evidence="2">Leaves</tissue>
    </source>
</reference>
<evidence type="ECO:0000256" key="1">
    <source>
        <dbReference type="SAM" id="Phobius"/>
    </source>
</evidence>
<accession>A0A7J6VPZ7</accession>
<proteinExistence type="predicted"/>
<evidence type="ECO:0000313" key="2">
    <source>
        <dbReference type="EMBL" id="KAF5186851.1"/>
    </source>
</evidence>
<dbReference type="OrthoDB" id="1928683at2759"/>
<sequence length="252" mass="28091">MSFIAGRLAATEGAFFLQESKHAVDRMVQKKKKNNNFPSSTTSSPITCQVDGEGELQADILHEVLRHSLPSKILQPPSDSSLSVTSKWVLPHDPNNKVYSLSPDALNPIRAYVSLPQVSFGPKRWKLPEGDNPFIASTANDLRLDRYTTHANSDRLKAASEIGKPYIIATTTVFGAAALMFGLSISKLDVSNKADIKTKGRDLLKPKLEILREQLIPLQIWVKTVSKKWHYEREELVDKGFIKEISKRLGAK</sequence>
<organism evidence="2 3">
    <name type="scientific">Thalictrum thalictroides</name>
    <name type="common">Rue-anemone</name>
    <name type="synonym">Anemone thalictroides</name>
    <dbReference type="NCBI Taxonomy" id="46969"/>
    <lineage>
        <taxon>Eukaryota</taxon>
        <taxon>Viridiplantae</taxon>
        <taxon>Streptophyta</taxon>
        <taxon>Embryophyta</taxon>
        <taxon>Tracheophyta</taxon>
        <taxon>Spermatophyta</taxon>
        <taxon>Magnoliopsida</taxon>
        <taxon>Ranunculales</taxon>
        <taxon>Ranunculaceae</taxon>
        <taxon>Thalictroideae</taxon>
        <taxon>Thalictrum</taxon>
    </lineage>
</organism>
<dbReference type="PANTHER" id="PTHR36704:SF1">
    <property type="entry name" value="OS06G0239700 PROTEIN"/>
    <property type="match status" value="1"/>
</dbReference>
<keyword evidence="3" id="KW-1185">Reference proteome</keyword>
<evidence type="ECO:0000313" key="3">
    <source>
        <dbReference type="Proteomes" id="UP000554482"/>
    </source>
</evidence>
<feature type="transmembrane region" description="Helical" evidence="1">
    <location>
        <begin position="166"/>
        <end position="185"/>
    </location>
</feature>